<organism evidence="1 2">
    <name type="scientific">Periplaneta americana</name>
    <name type="common">American cockroach</name>
    <name type="synonym">Blatta americana</name>
    <dbReference type="NCBI Taxonomy" id="6978"/>
    <lineage>
        <taxon>Eukaryota</taxon>
        <taxon>Metazoa</taxon>
        <taxon>Ecdysozoa</taxon>
        <taxon>Arthropoda</taxon>
        <taxon>Hexapoda</taxon>
        <taxon>Insecta</taxon>
        <taxon>Pterygota</taxon>
        <taxon>Neoptera</taxon>
        <taxon>Polyneoptera</taxon>
        <taxon>Dictyoptera</taxon>
        <taxon>Blattodea</taxon>
        <taxon>Blattoidea</taxon>
        <taxon>Blattidae</taxon>
        <taxon>Blattinae</taxon>
        <taxon>Periplaneta</taxon>
    </lineage>
</organism>
<evidence type="ECO:0000313" key="1">
    <source>
        <dbReference type="EMBL" id="KAJ4444607.1"/>
    </source>
</evidence>
<gene>
    <name evidence="1" type="ORF">ANN_06403</name>
</gene>
<protein>
    <submittedName>
        <fullName evidence="1">Uncharacterized protein</fullName>
    </submittedName>
</protein>
<accession>A0ABQ8TF95</accession>
<dbReference type="PANTHER" id="PTHR47326">
    <property type="entry name" value="TRANSPOSABLE ELEMENT TC3 TRANSPOSASE-LIKE PROTEIN"/>
    <property type="match status" value="1"/>
</dbReference>
<dbReference type="InterPro" id="IPR036397">
    <property type="entry name" value="RNaseH_sf"/>
</dbReference>
<dbReference type="EMBL" id="JAJSOF020000011">
    <property type="protein sequence ID" value="KAJ4444607.1"/>
    <property type="molecule type" value="Genomic_DNA"/>
</dbReference>
<dbReference type="Gene3D" id="3.30.420.10">
    <property type="entry name" value="Ribonuclease H-like superfamily/Ribonuclease H"/>
    <property type="match status" value="1"/>
</dbReference>
<sequence length="246" mass="27840">MVTKVEVVTVEKELSEAMHGFQFPCVPSNVRVSSTDFIQRSSKYNIKNNENSVTAAVGSSEQAPTFRLLSRSRNIPCATRYCEPATAGQFRESEHTLCNAVLRARNSWASRLQGEVRKSAQKATNVYYALSRCLFGKEEVDKNTKTRVYQAVLESILLQVNYCNWFVQSVHNGDVEPLLTFFTDEAWFHLYGHISTQNNRYWATKNPHIIHEVPHHAAKVRVWCAEPGGSLPPSHKPAIGPYPEQD</sequence>
<reference evidence="1 2" key="1">
    <citation type="journal article" date="2022" name="Allergy">
        <title>Genome assembly and annotation of Periplaneta americana reveal a comprehensive cockroach allergen profile.</title>
        <authorList>
            <person name="Wang L."/>
            <person name="Xiong Q."/>
            <person name="Saelim N."/>
            <person name="Wang L."/>
            <person name="Nong W."/>
            <person name="Wan A.T."/>
            <person name="Shi M."/>
            <person name="Liu X."/>
            <person name="Cao Q."/>
            <person name="Hui J.H.L."/>
            <person name="Sookrung N."/>
            <person name="Leung T.F."/>
            <person name="Tungtrongchitr A."/>
            <person name="Tsui S.K.W."/>
        </authorList>
    </citation>
    <scope>NUCLEOTIDE SEQUENCE [LARGE SCALE GENOMIC DNA]</scope>
    <source>
        <strain evidence="1">PWHHKU_190912</strain>
    </source>
</reference>
<name>A0ABQ8TF95_PERAM</name>
<comment type="caution">
    <text evidence="1">The sequence shown here is derived from an EMBL/GenBank/DDBJ whole genome shotgun (WGS) entry which is preliminary data.</text>
</comment>
<dbReference type="Proteomes" id="UP001148838">
    <property type="component" value="Unassembled WGS sequence"/>
</dbReference>
<proteinExistence type="predicted"/>
<dbReference type="PANTHER" id="PTHR47326:SF1">
    <property type="entry name" value="HTH PSQ-TYPE DOMAIN-CONTAINING PROTEIN"/>
    <property type="match status" value="1"/>
</dbReference>
<evidence type="ECO:0000313" key="2">
    <source>
        <dbReference type="Proteomes" id="UP001148838"/>
    </source>
</evidence>
<keyword evidence="2" id="KW-1185">Reference proteome</keyword>